<dbReference type="NCBIfam" id="TIGR00125">
    <property type="entry name" value="cyt_tran_rel"/>
    <property type="match status" value="1"/>
</dbReference>
<dbReference type="Pfam" id="PF01467">
    <property type="entry name" value="CTP_transf_like"/>
    <property type="match status" value="1"/>
</dbReference>
<dbReference type="AlphaFoldDB" id="A0A1F6WW14"/>
<dbReference type="InterPro" id="IPR004821">
    <property type="entry name" value="Cyt_trans-like"/>
</dbReference>
<protein>
    <recommendedName>
        <fullName evidence="3">Cytidyltransferase-like domain-containing protein</fullName>
    </recommendedName>
</protein>
<organism evidence="4 5">
    <name type="scientific">Candidatus Nomurabacteria bacterium RIFCSPLOWO2_01_FULL_39_17</name>
    <dbReference type="NCBI Taxonomy" id="1801770"/>
    <lineage>
        <taxon>Bacteria</taxon>
        <taxon>Candidatus Nomuraibacteriota</taxon>
    </lineage>
</organism>
<evidence type="ECO:0000256" key="2">
    <source>
        <dbReference type="ARBA" id="ARBA00022695"/>
    </source>
</evidence>
<dbReference type="STRING" id="1801770.A3A01_01515"/>
<name>A0A1F6WW14_9BACT</name>
<dbReference type="Gene3D" id="3.40.50.620">
    <property type="entry name" value="HUPs"/>
    <property type="match status" value="1"/>
</dbReference>
<evidence type="ECO:0000313" key="5">
    <source>
        <dbReference type="Proteomes" id="UP000179352"/>
    </source>
</evidence>
<dbReference type="Proteomes" id="UP000179352">
    <property type="component" value="Unassembled WGS sequence"/>
</dbReference>
<keyword evidence="2" id="KW-0548">Nucleotidyltransferase</keyword>
<dbReference type="InterPro" id="IPR050385">
    <property type="entry name" value="Archaeal_FAD_synthase"/>
</dbReference>
<reference evidence="4 5" key="1">
    <citation type="journal article" date="2016" name="Nat. Commun.">
        <title>Thousands of microbial genomes shed light on interconnected biogeochemical processes in an aquifer system.</title>
        <authorList>
            <person name="Anantharaman K."/>
            <person name="Brown C.T."/>
            <person name="Hug L.A."/>
            <person name="Sharon I."/>
            <person name="Castelle C.J."/>
            <person name="Probst A.J."/>
            <person name="Thomas B.C."/>
            <person name="Singh A."/>
            <person name="Wilkins M.J."/>
            <person name="Karaoz U."/>
            <person name="Brodie E.L."/>
            <person name="Williams K.H."/>
            <person name="Hubbard S.S."/>
            <person name="Banfield J.F."/>
        </authorList>
    </citation>
    <scope>NUCLEOTIDE SEQUENCE [LARGE SCALE GENOMIC DNA]</scope>
</reference>
<feature type="domain" description="Cytidyltransferase-like" evidence="3">
    <location>
        <begin position="10"/>
        <end position="125"/>
    </location>
</feature>
<dbReference type="PANTHER" id="PTHR43793:SF1">
    <property type="entry name" value="FAD SYNTHASE"/>
    <property type="match status" value="1"/>
</dbReference>
<comment type="caution">
    <text evidence="4">The sequence shown here is derived from an EMBL/GenBank/DDBJ whole genome shotgun (WGS) entry which is preliminary data.</text>
</comment>
<dbReference type="GO" id="GO:0016779">
    <property type="term" value="F:nucleotidyltransferase activity"/>
    <property type="evidence" value="ECO:0007669"/>
    <property type="project" value="UniProtKB-KW"/>
</dbReference>
<evidence type="ECO:0000256" key="1">
    <source>
        <dbReference type="ARBA" id="ARBA00022679"/>
    </source>
</evidence>
<sequence length="141" mass="16562">MGKTRTKIMVFGTFDGLHQGHLDFFRQAKKLSKRSFLIASISRDKNVYKIKKVRPIFSEKQRAILTKKCKLVNRVVLAGIKNHLPHILKERPDIIALGYDQRNYTKSLKKDLKNKGLVVNIVRLKPYKKHTFKNHLLKNRR</sequence>
<dbReference type="EMBL" id="MFUU01000011">
    <property type="protein sequence ID" value="OGI86050.1"/>
    <property type="molecule type" value="Genomic_DNA"/>
</dbReference>
<proteinExistence type="predicted"/>
<gene>
    <name evidence="4" type="ORF">A3A01_01515</name>
</gene>
<dbReference type="SUPFAM" id="SSF52374">
    <property type="entry name" value="Nucleotidylyl transferase"/>
    <property type="match status" value="1"/>
</dbReference>
<dbReference type="InterPro" id="IPR014729">
    <property type="entry name" value="Rossmann-like_a/b/a_fold"/>
</dbReference>
<keyword evidence="1" id="KW-0808">Transferase</keyword>
<dbReference type="PANTHER" id="PTHR43793">
    <property type="entry name" value="FAD SYNTHASE"/>
    <property type="match status" value="1"/>
</dbReference>
<accession>A0A1F6WW14</accession>
<evidence type="ECO:0000313" key="4">
    <source>
        <dbReference type="EMBL" id="OGI86050.1"/>
    </source>
</evidence>
<evidence type="ECO:0000259" key="3">
    <source>
        <dbReference type="Pfam" id="PF01467"/>
    </source>
</evidence>